<organism evidence="11 12">
    <name type="scientific">Frankliniella occidentalis</name>
    <name type="common">Western flower thrips</name>
    <name type="synonym">Euthrips occidentalis</name>
    <dbReference type="NCBI Taxonomy" id="133901"/>
    <lineage>
        <taxon>Eukaryota</taxon>
        <taxon>Metazoa</taxon>
        <taxon>Ecdysozoa</taxon>
        <taxon>Arthropoda</taxon>
        <taxon>Hexapoda</taxon>
        <taxon>Insecta</taxon>
        <taxon>Pterygota</taxon>
        <taxon>Neoptera</taxon>
        <taxon>Paraneoptera</taxon>
        <taxon>Thysanoptera</taxon>
        <taxon>Terebrantia</taxon>
        <taxon>Thripoidea</taxon>
        <taxon>Thripidae</taxon>
        <taxon>Frankliniella</taxon>
    </lineage>
</organism>
<reference evidence="12" key="2">
    <citation type="submission" date="2025-08" db="UniProtKB">
        <authorList>
            <consortium name="RefSeq"/>
        </authorList>
    </citation>
    <scope>IDENTIFICATION</scope>
    <source>
        <tissue evidence="12">Whole organism</tissue>
    </source>
</reference>
<keyword evidence="6 10" id="KW-1133">Transmembrane helix</keyword>
<evidence type="ECO:0000256" key="2">
    <source>
        <dbReference type="ARBA" id="ARBA00022516"/>
    </source>
</evidence>
<feature type="transmembrane region" description="Helical" evidence="10">
    <location>
        <begin position="38"/>
        <end position="54"/>
    </location>
</feature>
<keyword evidence="11" id="KW-1185">Reference proteome</keyword>
<evidence type="ECO:0000256" key="4">
    <source>
        <dbReference type="ARBA" id="ARBA00022692"/>
    </source>
</evidence>
<keyword evidence="7 10" id="KW-0443">Lipid metabolism</keyword>
<evidence type="ECO:0000256" key="5">
    <source>
        <dbReference type="ARBA" id="ARBA00022832"/>
    </source>
</evidence>
<dbReference type="GO" id="GO:0030148">
    <property type="term" value="P:sphingolipid biosynthetic process"/>
    <property type="evidence" value="ECO:0007669"/>
    <property type="project" value="TreeGrafter"/>
</dbReference>
<evidence type="ECO:0000256" key="6">
    <source>
        <dbReference type="ARBA" id="ARBA00022989"/>
    </source>
</evidence>
<dbReference type="EC" id="2.3.1.199" evidence="10"/>
<dbReference type="GO" id="GO:0042761">
    <property type="term" value="P:very long-chain fatty acid biosynthetic process"/>
    <property type="evidence" value="ECO:0007669"/>
    <property type="project" value="TreeGrafter"/>
</dbReference>
<evidence type="ECO:0000256" key="3">
    <source>
        <dbReference type="ARBA" id="ARBA00022679"/>
    </source>
</evidence>
<keyword evidence="8 10" id="KW-0472">Membrane</keyword>
<evidence type="ECO:0000256" key="1">
    <source>
        <dbReference type="ARBA" id="ARBA00004141"/>
    </source>
</evidence>
<accession>A0A6J1SV77</accession>
<comment type="caution">
    <text evidence="10">Lacks conserved residue(s) required for the propagation of feature annotation.</text>
</comment>
<dbReference type="CTD" id="42658"/>
<dbReference type="OrthoDB" id="434092at2759"/>
<gene>
    <name evidence="12" type="primary">LOC113209181</name>
</gene>
<evidence type="ECO:0000256" key="9">
    <source>
        <dbReference type="ARBA" id="ARBA00023160"/>
    </source>
</evidence>
<dbReference type="Proteomes" id="UP000504606">
    <property type="component" value="Unplaced"/>
</dbReference>
<dbReference type="RefSeq" id="XP_026282366.1">
    <property type="nucleotide sequence ID" value="XM_026426581.2"/>
</dbReference>
<name>A0A6J1SV77_FRAOC</name>
<dbReference type="GO" id="GO:0009922">
    <property type="term" value="F:fatty acid elongase activity"/>
    <property type="evidence" value="ECO:0007669"/>
    <property type="project" value="UniProtKB-EC"/>
</dbReference>
<sequence length="247" mass="28619">MSDPIPMLSILVVYNYLAQKLGPALMANRKPFRLRSTLVVYNTLQVVASCYLFYQGGRLGWLRDYSWRCQPVDYGTSPRALEIAAACYLYFLAKLTELLDTAFFVLRKKERQLSFLHLYHHTVMPIVSWGCVKYMPGGHGTFIGFVNCFVHIVMYTYYLLASLGYTNLWWKRHVTRLQLIQFCATFIHSAQLCFYDCGFPRFTLVLTLPNSVYFYYLFKDFYQKAYEPPARGAPPSSAPPSEKSKCD</sequence>
<feature type="transmembrane region" description="Helical" evidence="10">
    <location>
        <begin position="142"/>
        <end position="166"/>
    </location>
</feature>
<dbReference type="GO" id="GO:0034625">
    <property type="term" value="P:fatty acid elongation, monounsaturated fatty acid"/>
    <property type="evidence" value="ECO:0007669"/>
    <property type="project" value="TreeGrafter"/>
</dbReference>
<dbReference type="GeneID" id="113209181"/>
<dbReference type="GO" id="GO:0005789">
    <property type="term" value="C:endoplasmic reticulum membrane"/>
    <property type="evidence" value="ECO:0007669"/>
    <property type="project" value="TreeGrafter"/>
</dbReference>
<comment type="subcellular location">
    <subcellularLocation>
        <location evidence="1">Membrane</location>
        <topology evidence="1">Multi-pass membrane protein</topology>
    </subcellularLocation>
</comment>
<evidence type="ECO:0000256" key="7">
    <source>
        <dbReference type="ARBA" id="ARBA00023098"/>
    </source>
</evidence>
<dbReference type="GO" id="GO:0019367">
    <property type="term" value="P:fatty acid elongation, saturated fatty acid"/>
    <property type="evidence" value="ECO:0007669"/>
    <property type="project" value="TreeGrafter"/>
</dbReference>
<dbReference type="GO" id="GO:0034626">
    <property type="term" value="P:fatty acid elongation, polyunsaturated fatty acid"/>
    <property type="evidence" value="ECO:0007669"/>
    <property type="project" value="TreeGrafter"/>
</dbReference>
<dbReference type="InterPro" id="IPR002076">
    <property type="entry name" value="ELO_fam"/>
</dbReference>
<evidence type="ECO:0000256" key="8">
    <source>
        <dbReference type="ARBA" id="ARBA00023136"/>
    </source>
</evidence>
<comment type="catalytic activity">
    <reaction evidence="10">
        <text>a very-long-chain acyl-CoA + malonyl-CoA + H(+) = a very-long-chain 3-oxoacyl-CoA + CO2 + CoA</text>
        <dbReference type="Rhea" id="RHEA:32727"/>
        <dbReference type="ChEBI" id="CHEBI:15378"/>
        <dbReference type="ChEBI" id="CHEBI:16526"/>
        <dbReference type="ChEBI" id="CHEBI:57287"/>
        <dbReference type="ChEBI" id="CHEBI:57384"/>
        <dbReference type="ChEBI" id="CHEBI:90725"/>
        <dbReference type="ChEBI" id="CHEBI:90736"/>
        <dbReference type="EC" id="2.3.1.199"/>
    </reaction>
</comment>
<dbReference type="Pfam" id="PF01151">
    <property type="entry name" value="ELO"/>
    <property type="match status" value="1"/>
</dbReference>
<feature type="transmembrane region" description="Helical" evidence="10">
    <location>
        <begin position="83"/>
        <end position="106"/>
    </location>
</feature>
<dbReference type="AlphaFoldDB" id="A0A6J1SV77"/>
<reference evidence="12" key="1">
    <citation type="journal article" date="2018" name="Proc. Natl. Acad. Sci. U.S.A.">
        <title>Phylogenomics and the evolution of hemipteroid insects.</title>
        <authorList>
            <person name="Johnson K.P."/>
            <person name="Dietrich C.H."/>
            <person name="Friedrich F."/>
            <person name="Beutel R.G."/>
            <person name="Wipfler B."/>
            <person name="Peters R.S."/>
            <person name="Allen J.M."/>
            <person name="Petersen M."/>
            <person name="Donath A."/>
            <person name="Walden K.K."/>
            <person name="Kozlov A.M."/>
            <person name="Podsiadlowski L."/>
            <person name="Mayer C."/>
            <person name="Meusemann K."/>
            <person name="Vasilikopoulos A."/>
            <person name="Waterhouse R.M."/>
            <person name="Cameron S.L."/>
            <person name="Weirauch C."/>
            <person name="Swanson D.R."/>
            <person name="Percy D.M."/>
            <person name="Hardy N.B."/>
            <person name="Terry I."/>
            <person name="Liu S."/>
            <person name="Zhou X."/>
            <person name="Misof B."/>
            <person name="Robertson H.M."/>
            <person name="Yoshizawa K."/>
        </authorList>
    </citation>
    <scope>NUCLEOTIDE SEQUENCE</scope>
    <source>
        <tissue evidence="12">Whole organism</tissue>
    </source>
</reference>
<evidence type="ECO:0000256" key="10">
    <source>
        <dbReference type="RuleBase" id="RU361115"/>
    </source>
</evidence>
<evidence type="ECO:0000313" key="12">
    <source>
        <dbReference type="RefSeq" id="XP_026282366.1"/>
    </source>
</evidence>
<evidence type="ECO:0000313" key="11">
    <source>
        <dbReference type="Proteomes" id="UP000504606"/>
    </source>
</evidence>
<keyword evidence="2 10" id="KW-0444">Lipid biosynthesis</keyword>
<keyword evidence="9 10" id="KW-0275">Fatty acid biosynthesis</keyword>
<dbReference type="KEGG" id="foc:113209181"/>
<keyword evidence="5 10" id="KW-0276">Fatty acid metabolism</keyword>
<keyword evidence="4 10" id="KW-0812">Transmembrane</keyword>
<dbReference type="PANTHER" id="PTHR11157:SF153">
    <property type="entry name" value="ELONGATION OF VERY LONG CHAIN FATTY ACIDS PROTEIN"/>
    <property type="match status" value="1"/>
</dbReference>
<protein>
    <recommendedName>
        <fullName evidence="10">Elongation of very long chain fatty acids protein</fullName>
        <ecNumber evidence="10">2.3.1.199</ecNumber>
    </recommendedName>
    <alternativeName>
        <fullName evidence="10">Very-long-chain 3-oxoacyl-CoA synthase</fullName>
    </alternativeName>
</protein>
<dbReference type="PANTHER" id="PTHR11157">
    <property type="entry name" value="FATTY ACID ACYL TRANSFERASE-RELATED"/>
    <property type="match status" value="1"/>
</dbReference>
<keyword evidence="3 10" id="KW-0808">Transferase</keyword>
<comment type="similarity">
    <text evidence="10">Belongs to the ELO family.</text>
</comment>
<feature type="transmembrane region" description="Helical" evidence="10">
    <location>
        <begin position="118"/>
        <end position="136"/>
    </location>
</feature>
<proteinExistence type="inferred from homology"/>